<dbReference type="EMBL" id="JARPUR010000004">
    <property type="protein sequence ID" value="KAK4878758.1"/>
    <property type="molecule type" value="Genomic_DNA"/>
</dbReference>
<dbReference type="AlphaFoldDB" id="A0AAN7SNN6"/>
<evidence type="ECO:0000313" key="2">
    <source>
        <dbReference type="Proteomes" id="UP001353858"/>
    </source>
</evidence>
<keyword evidence="2" id="KW-1185">Reference proteome</keyword>
<name>A0AAN7SNN6_9COLE</name>
<protein>
    <submittedName>
        <fullName evidence="1">Uncharacterized protein</fullName>
    </submittedName>
</protein>
<sequence length="283" mass="31883">MTGSWQSGTNLYRLLYAVGYSGPTHISIRSGKQASSTANTHTYDFESVLSVSAFKPLMMTESNTVKPVIIIFVDGGPDKNLRYRKVKNFAIQHFKKYNLDALFIASNAPGRSAFNRVERRITSLSKHLSGVILPNEHFGVILSNEHFGSHLDDKGMTVDEDLEKRNFQHAEESLSKVCSEMKIDSYDVSAEYRKPELEDLAESNLAWYSAHVRESQYLLQVMKCADESCCSRSKSALKSVFPDTFLPLPLQSDLKNRICATCGIYFTSQKSVQTHSRYCPKPL</sequence>
<comment type="caution">
    <text evidence="1">The sequence shown here is derived from an EMBL/GenBank/DDBJ whole genome shotgun (WGS) entry which is preliminary data.</text>
</comment>
<dbReference type="PANTHER" id="PTHR46954:SF1">
    <property type="entry name" value="C2H2-TYPE DOMAIN-CONTAINING PROTEIN"/>
    <property type="match status" value="1"/>
</dbReference>
<dbReference type="Proteomes" id="UP001353858">
    <property type="component" value="Unassembled WGS sequence"/>
</dbReference>
<reference evidence="2" key="1">
    <citation type="submission" date="2023-01" db="EMBL/GenBank/DDBJ databases">
        <title>Key to firefly adult light organ development and bioluminescence: homeobox transcription factors regulate luciferase expression and transportation to peroxisome.</title>
        <authorList>
            <person name="Fu X."/>
        </authorList>
    </citation>
    <scope>NUCLEOTIDE SEQUENCE [LARGE SCALE GENOMIC DNA]</scope>
</reference>
<evidence type="ECO:0000313" key="1">
    <source>
        <dbReference type="EMBL" id="KAK4878758.1"/>
    </source>
</evidence>
<accession>A0AAN7SNN6</accession>
<gene>
    <name evidence="1" type="ORF">RN001_011264</name>
</gene>
<dbReference type="PANTHER" id="PTHR46954">
    <property type="entry name" value="C2H2-TYPE DOMAIN-CONTAINING PROTEIN"/>
    <property type="match status" value="1"/>
</dbReference>
<organism evidence="1 2">
    <name type="scientific">Aquatica leii</name>
    <dbReference type="NCBI Taxonomy" id="1421715"/>
    <lineage>
        <taxon>Eukaryota</taxon>
        <taxon>Metazoa</taxon>
        <taxon>Ecdysozoa</taxon>
        <taxon>Arthropoda</taxon>
        <taxon>Hexapoda</taxon>
        <taxon>Insecta</taxon>
        <taxon>Pterygota</taxon>
        <taxon>Neoptera</taxon>
        <taxon>Endopterygota</taxon>
        <taxon>Coleoptera</taxon>
        <taxon>Polyphaga</taxon>
        <taxon>Elateriformia</taxon>
        <taxon>Elateroidea</taxon>
        <taxon>Lampyridae</taxon>
        <taxon>Luciolinae</taxon>
        <taxon>Aquatica</taxon>
    </lineage>
</organism>
<proteinExistence type="predicted"/>